<evidence type="ECO:0000313" key="2">
    <source>
        <dbReference type="Proteomes" id="UP001497535"/>
    </source>
</evidence>
<keyword evidence="2" id="KW-1185">Reference proteome</keyword>
<sequence>MVIINIVYWILKLWEWKNKKIVRRITRKDQNLKMGSVVDYTKNLIKVLPVQEIQVPVKDTEEKPEEIELERRNTRKKKRWY</sequence>
<accession>A0ACB1AP70</accession>
<name>A0ACB1AP70_MELEN</name>
<evidence type="ECO:0000313" key="1">
    <source>
        <dbReference type="EMBL" id="CAK5096974.1"/>
    </source>
</evidence>
<dbReference type="Proteomes" id="UP001497535">
    <property type="component" value="Unassembled WGS sequence"/>
</dbReference>
<protein>
    <submittedName>
        <fullName evidence="1">Uncharacterized protein</fullName>
    </submittedName>
</protein>
<organism evidence="1 2">
    <name type="scientific">Meloidogyne enterolobii</name>
    <name type="common">Root-knot nematode worm</name>
    <name type="synonym">Meloidogyne mayaguensis</name>
    <dbReference type="NCBI Taxonomy" id="390850"/>
    <lineage>
        <taxon>Eukaryota</taxon>
        <taxon>Metazoa</taxon>
        <taxon>Ecdysozoa</taxon>
        <taxon>Nematoda</taxon>
        <taxon>Chromadorea</taxon>
        <taxon>Rhabditida</taxon>
        <taxon>Tylenchina</taxon>
        <taxon>Tylenchomorpha</taxon>
        <taxon>Tylenchoidea</taxon>
        <taxon>Meloidogynidae</taxon>
        <taxon>Meloidogyninae</taxon>
        <taxon>Meloidogyne</taxon>
    </lineage>
</organism>
<gene>
    <name evidence="1" type="ORF">MENTE1834_LOCUS41282</name>
</gene>
<reference evidence="1" key="1">
    <citation type="submission" date="2023-11" db="EMBL/GenBank/DDBJ databases">
        <authorList>
            <person name="Poullet M."/>
        </authorList>
    </citation>
    <scope>NUCLEOTIDE SEQUENCE</scope>
    <source>
        <strain evidence="1">E1834</strain>
    </source>
</reference>
<dbReference type="EMBL" id="CAVMJV010000101">
    <property type="protein sequence ID" value="CAK5096974.1"/>
    <property type="molecule type" value="Genomic_DNA"/>
</dbReference>
<proteinExistence type="predicted"/>
<comment type="caution">
    <text evidence="1">The sequence shown here is derived from an EMBL/GenBank/DDBJ whole genome shotgun (WGS) entry which is preliminary data.</text>
</comment>